<accession>A0A2U2XFL5</accession>
<sequence length="449" mass="50816">MNPPQVVKKYKRVYKFAIALLLLVNLWIIIGIISFTAETKSFSNKSLVPEEVDFVMTINSKKLIKELLVDVLFNTELDKSSAELFIPKEGEVTNRLGADITSEVVVFYDNWQGNSAQGLLFNLSNQADFDRYQSSEEHTIKNSNSKYGVIINLDEGSPGKARSHYTNLANRIINSEKKDGQAAHAQPMLNLAYRGEGDQYLNDLSLNLNIEKETIFIEGKGKLKDSAIAQSFIQNALHLPISEKYFQLQTSEIPEDAMKYLTNFLSKLGVTIPHIKSMQILVYGVTIGEINGSMAVLPNLDCVLRLDDKIQIDSLMKDLNPYYRDLVNFEKQHITLGDVVYHYTQVSENEIHIGVTEKPKYTAKEIKPHYSMNGYPSTILEIEGKGFIAGFIKMMPPVKLSKQFLEEVEHFNIHAEQAGDSLEIKGEISIREEKFMTVEIAKYGLLLFN</sequence>
<dbReference type="EMBL" id="QFRJ01000002">
    <property type="protein sequence ID" value="PWH86584.1"/>
    <property type="molecule type" value="Genomic_DNA"/>
</dbReference>
<evidence type="ECO:0000313" key="3">
    <source>
        <dbReference type="Proteomes" id="UP000245370"/>
    </source>
</evidence>
<reference evidence="2 3" key="1">
    <citation type="submission" date="2018-05" db="EMBL/GenBank/DDBJ databases">
        <title>Brumimicrobium oceani sp. nov., isolated from coastal sediment.</title>
        <authorList>
            <person name="Kou Y."/>
        </authorList>
    </citation>
    <scope>NUCLEOTIDE SEQUENCE [LARGE SCALE GENOMIC DNA]</scope>
    <source>
        <strain evidence="2 3">C305</strain>
    </source>
</reference>
<dbReference type="AlphaFoldDB" id="A0A2U2XFL5"/>
<keyword evidence="1" id="KW-0812">Transmembrane</keyword>
<evidence type="ECO:0000256" key="1">
    <source>
        <dbReference type="SAM" id="Phobius"/>
    </source>
</evidence>
<reference evidence="2 3" key="2">
    <citation type="submission" date="2018-05" db="EMBL/GenBank/DDBJ databases">
        <authorList>
            <person name="Lanie J.A."/>
            <person name="Ng W.-L."/>
            <person name="Kazmierczak K.M."/>
            <person name="Andrzejewski T.M."/>
            <person name="Davidsen T.M."/>
            <person name="Wayne K.J."/>
            <person name="Tettelin H."/>
            <person name="Glass J.I."/>
            <person name="Rusch D."/>
            <person name="Podicherti R."/>
            <person name="Tsui H.-C.T."/>
            <person name="Winkler M.E."/>
        </authorList>
    </citation>
    <scope>NUCLEOTIDE SEQUENCE [LARGE SCALE GENOMIC DNA]</scope>
    <source>
        <strain evidence="2 3">C305</strain>
    </source>
</reference>
<feature type="transmembrane region" description="Helical" evidence="1">
    <location>
        <begin position="12"/>
        <end position="35"/>
    </location>
</feature>
<dbReference type="Proteomes" id="UP000245370">
    <property type="component" value="Unassembled WGS sequence"/>
</dbReference>
<name>A0A2U2XFL5_9FLAO</name>
<comment type="caution">
    <text evidence="2">The sequence shown here is derived from an EMBL/GenBank/DDBJ whole genome shotgun (WGS) entry which is preliminary data.</text>
</comment>
<keyword evidence="3" id="KW-1185">Reference proteome</keyword>
<keyword evidence="1" id="KW-0472">Membrane</keyword>
<proteinExistence type="predicted"/>
<evidence type="ECO:0000313" key="2">
    <source>
        <dbReference type="EMBL" id="PWH86584.1"/>
    </source>
</evidence>
<protein>
    <submittedName>
        <fullName evidence="2">Uncharacterized protein</fullName>
    </submittedName>
</protein>
<gene>
    <name evidence="2" type="ORF">DIT68_04940</name>
</gene>
<keyword evidence="1" id="KW-1133">Transmembrane helix</keyword>
<organism evidence="2 3">
    <name type="scientific">Brumimicrobium oceani</name>
    <dbReference type="NCBI Taxonomy" id="2100725"/>
    <lineage>
        <taxon>Bacteria</taxon>
        <taxon>Pseudomonadati</taxon>
        <taxon>Bacteroidota</taxon>
        <taxon>Flavobacteriia</taxon>
        <taxon>Flavobacteriales</taxon>
        <taxon>Crocinitomicaceae</taxon>
        <taxon>Brumimicrobium</taxon>
    </lineage>
</organism>